<sequence>MKKKWAYGIIFIIALIVFCVVGNRIYMWRTSNAKNESPDFVFLYAENQTADYPTTLGAEKFADLVYERTDGRIKILVKHGAELGSEMEVIQQLRYGGIAFARVSISQIAGYVPDMNILQMPYLYSSSDHMWRVLDGEIGDEFLSKASEYNLVGLSWYDAGARNFYSTKPITCLEDLQGMNIRIQESDMMADMVSALGANPVKIVYSDVYSALEQGIVDCAENNWPSYEAMDHYNVARYYTIDEHTRVPEMQICSAEIWNQLSESDQQIIMDCAKESALYERQLWHEREKTSREIAEKSGVTVIAISPAEKQRFRKAMSSVYEKYCVNQMDILEKIMEY</sequence>
<dbReference type="InterPro" id="IPR018389">
    <property type="entry name" value="DctP_fam"/>
</dbReference>
<dbReference type="GO" id="GO:0030288">
    <property type="term" value="C:outer membrane-bounded periplasmic space"/>
    <property type="evidence" value="ECO:0007669"/>
    <property type="project" value="InterPro"/>
</dbReference>
<name>A0A1D9P383_9FIRM</name>
<dbReference type="GO" id="GO:0030246">
    <property type="term" value="F:carbohydrate binding"/>
    <property type="evidence" value="ECO:0007669"/>
    <property type="project" value="TreeGrafter"/>
</dbReference>
<feature type="transmembrane region" description="Helical" evidence="2">
    <location>
        <begin position="6"/>
        <end position="26"/>
    </location>
</feature>
<reference evidence="4" key="1">
    <citation type="submission" date="2016-10" db="EMBL/GenBank/DDBJ databases">
        <title>The complete genome sequence of the rumen bacterium Butyrivibrio hungatei MB2003.</title>
        <authorList>
            <person name="Palevich N."/>
            <person name="Kelly W.J."/>
            <person name="Leahy S.C."/>
            <person name="Altermann E."/>
            <person name="Rakonjac J."/>
            <person name="Attwood G.T."/>
        </authorList>
    </citation>
    <scope>NUCLEOTIDE SEQUENCE [LARGE SCALE GENOMIC DNA]</scope>
    <source>
        <strain evidence="4">MB2003</strain>
    </source>
</reference>
<evidence type="ECO:0000256" key="1">
    <source>
        <dbReference type="ARBA" id="ARBA00022729"/>
    </source>
</evidence>
<dbReference type="Gene3D" id="3.40.190.170">
    <property type="entry name" value="Bacterial extracellular solute-binding protein, family 7"/>
    <property type="match status" value="1"/>
</dbReference>
<keyword evidence="2" id="KW-1133">Transmembrane helix</keyword>
<dbReference type="InterPro" id="IPR004682">
    <property type="entry name" value="TRAP_DctP"/>
</dbReference>
<organism evidence="3 4">
    <name type="scientific">Butyrivibrio hungatei</name>
    <dbReference type="NCBI Taxonomy" id="185008"/>
    <lineage>
        <taxon>Bacteria</taxon>
        <taxon>Bacillati</taxon>
        <taxon>Bacillota</taxon>
        <taxon>Clostridia</taxon>
        <taxon>Lachnospirales</taxon>
        <taxon>Lachnospiraceae</taxon>
        <taxon>Butyrivibrio</taxon>
    </lineage>
</organism>
<keyword evidence="4" id="KW-1185">Reference proteome</keyword>
<dbReference type="KEGG" id="bhu:bhn_I2044"/>
<evidence type="ECO:0000256" key="2">
    <source>
        <dbReference type="SAM" id="Phobius"/>
    </source>
</evidence>
<dbReference type="RefSeq" id="WP_071176713.1">
    <property type="nucleotide sequence ID" value="NZ_CP017831.1"/>
</dbReference>
<dbReference type="Pfam" id="PF03480">
    <property type="entry name" value="DctP"/>
    <property type="match status" value="1"/>
</dbReference>
<keyword evidence="2" id="KW-0812">Transmembrane</keyword>
<accession>A0A1D9P383</accession>
<dbReference type="PANTHER" id="PTHR33376:SF2">
    <property type="entry name" value="DICARBOXYLATE-BINDING PERIPLASMIC PROTEIN"/>
    <property type="match status" value="1"/>
</dbReference>
<dbReference type="NCBIfam" id="TIGR00787">
    <property type="entry name" value="dctP"/>
    <property type="match status" value="1"/>
</dbReference>
<dbReference type="PANTHER" id="PTHR33376">
    <property type="match status" value="1"/>
</dbReference>
<dbReference type="Proteomes" id="UP000179284">
    <property type="component" value="Chromosome I"/>
</dbReference>
<dbReference type="NCBIfam" id="NF037995">
    <property type="entry name" value="TRAP_S1"/>
    <property type="match status" value="1"/>
</dbReference>
<evidence type="ECO:0000313" key="3">
    <source>
        <dbReference type="EMBL" id="AOZ97077.1"/>
    </source>
</evidence>
<keyword evidence="1" id="KW-0732">Signal</keyword>
<dbReference type="InterPro" id="IPR038404">
    <property type="entry name" value="TRAP_DctP_sf"/>
</dbReference>
<gene>
    <name evidence="3" type="ORF">bhn_I2044</name>
</gene>
<protein>
    <submittedName>
        <fullName evidence="3">TRAP transporter solute receptor DctP family</fullName>
    </submittedName>
</protein>
<dbReference type="EMBL" id="CP017831">
    <property type="protein sequence ID" value="AOZ97077.1"/>
    <property type="molecule type" value="Genomic_DNA"/>
</dbReference>
<dbReference type="CDD" id="cd13671">
    <property type="entry name" value="PBP2_TRAP_SBP_like_3"/>
    <property type="match status" value="1"/>
</dbReference>
<keyword evidence="3" id="KW-0675">Receptor</keyword>
<dbReference type="GO" id="GO:0055085">
    <property type="term" value="P:transmembrane transport"/>
    <property type="evidence" value="ECO:0007669"/>
    <property type="project" value="InterPro"/>
</dbReference>
<proteinExistence type="predicted"/>
<dbReference type="OrthoDB" id="9815946at2"/>
<dbReference type="PIRSF" id="PIRSF006470">
    <property type="entry name" value="DctB"/>
    <property type="match status" value="1"/>
</dbReference>
<dbReference type="AlphaFoldDB" id="A0A1D9P383"/>
<evidence type="ECO:0000313" key="4">
    <source>
        <dbReference type="Proteomes" id="UP000179284"/>
    </source>
</evidence>
<keyword evidence="2" id="KW-0472">Membrane</keyword>